<reference evidence="2 3" key="1">
    <citation type="journal article" date="2019" name="Genome Biol. Evol.">
        <title>Day and night: Metabolic profiles and evolutionary relationships of six axenic non-marine cyanobacteria.</title>
        <authorList>
            <person name="Will S.E."/>
            <person name="Henke P."/>
            <person name="Boedeker C."/>
            <person name="Huang S."/>
            <person name="Brinkmann H."/>
            <person name="Rohde M."/>
            <person name="Jarek M."/>
            <person name="Friedl T."/>
            <person name="Seufert S."/>
            <person name="Schumacher M."/>
            <person name="Overmann J."/>
            <person name="Neumann-Schaal M."/>
            <person name="Petersen J."/>
        </authorList>
    </citation>
    <scope>NUCLEOTIDE SEQUENCE [LARGE SCALE GENOMIC DNA]</scope>
    <source>
        <strain evidence="2 3">SAG 39.79</strain>
    </source>
</reference>
<dbReference type="Proteomes" id="UP000282574">
    <property type="component" value="Unassembled WGS sequence"/>
</dbReference>
<proteinExistence type="predicted"/>
<dbReference type="AlphaFoldDB" id="A0AB37UJM0"/>
<dbReference type="EMBL" id="RSCK01000023">
    <property type="protein sequence ID" value="RUT11583.1"/>
    <property type="molecule type" value="Genomic_DNA"/>
</dbReference>
<evidence type="ECO:0000256" key="1">
    <source>
        <dbReference type="SAM" id="MobiDB-lite"/>
    </source>
</evidence>
<comment type="caution">
    <text evidence="2">The sequence shown here is derived from an EMBL/GenBank/DDBJ whole genome shotgun (WGS) entry which is preliminary data.</text>
</comment>
<evidence type="ECO:0000313" key="3">
    <source>
        <dbReference type="Proteomes" id="UP000282574"/>
    </source>
</evidence>
<dbReference type="RefSeq" id="WP_106167301.1">
    <property type="nucleotide sequence ID" value="NZ_JAVKZF010000002.1"/>
</dbReference>
<feature type="region of interest" description="Disordered" evidence="1">
    <location>
        <begin position="1"/>
        <end position="27"/>
    </location>
</feature>
<keyword evidence="3" id="KW-1185">Reference proteome</keyword>
<gene>
    <name evidence="2" type="ORF">DSM107010_30700</name>
</gene>
<protein>
    <submittedName>
        <fullName evidence="2">Uncharacterized protein</fullName>
    </submittedName>
</protein>
<accession>A0AB37UJM0</accession>
<name>A0AB37UJM0_9CYAN</name>
<evidence type="ECO:0000313" key="2">
    <source>
        <dbReference type="EMBL" id="RUT11583.1"/>
    </source>
</evidence>
<organism evidence="2 3">
    <name type="scientific">Chroococcidiopsis cubana SAG 39.79</name>
    <dbReference type="NCBI Taxonomy" id="388085"/>
    <lineage>
        <taxon>Bacteria</taxon>
        <taxon>Bacillati</taxon>
        <taxon>Cyanobacteriota</taxon>
        <taxon>Cyanophyceae</taxon>
        <taxon>Chroococcidiopsidales</taxon>
        <taxon>Chroococcidiopsidaceae</taxon>
        <taxon>Chroococcidiopsis</taxon>
    </lineage>
</organism>
<sequence>MPPVKRLADRAMMQPKPEPPPPFSQMEDFKDSKVISQRYCLPETTFKEVKKQQDIDAFLSQAILDLINDSRGVVRTEEPKSKESWYKTTRKVPLQKCLTQNFKQVGGSVEHYVTVESTIFRKYIPVKSILNMVEGKSSTMTKHCSTFMIPTRLYNEFFRLCEYFQLSLDDGIHQAVDRAFDKIYVAPPNPNTEKFKRFTEREERQQEQMVKSITKRIAKNLPQEPA</sequence>